<evidence type="ECO:0000313" key="4">
    <source>
        <dbReference type="EMBL" id="CAI9095183.1"/>
    </source>
</evidence>
<feature type="transmembrane region" description="Helical" evidence="3">
    <location>
        <begin position="462"/>
        <end position="480"/>
    </location>
</feature>
<dbReference type="CDD" id="cd06174">
    <property type="entry name" value="MFS"/>
    <property type="match status" value="1"/>
</dbReference>
<evidence type="ECO:0000313" key="5">
    <source>
        <dbReference type="Proteomes" id="UP001161247"/>
    </source>
</evidence>
<feature type="region of interest" description="Disordered" evidence="2">
    <location>
        <begin position="1"/>
        <end position="39"/>
    </location>
</feature>
<feature type="transmembrane region" description="Helical" evidence="3">
    <location>
        <begin position="336"/>
        <end position="356"/>
    </location>
</feature>
<dbReference type="InterPro" id="IPR036259">
    <property type="entry name" value="MFS_trans_sf"/>
</dbReference>
<feature type="transmembrane region" description="Helical" evidence="3">
    <location>
        <begin position="245"/>
        <end position="270"/>
    </location>
</feature>
<keyword evidence="3" id="KW-1133">Transmembrane helix</keyword>
<feature type="transmembrane region" description="Helical" evidence="3">
    <location>
        <begin position="397"/>
        <end position="418"/>
    </location>
</feature>
<keyword evidence="3" id="KW-0472">Membrane</keyword>
<accession>A0AAV1CJI0</accession>
<feature type="transmembrane region" description="Helical" evidence="3">
    <location>
        <begin position="201"/>
        <end position="220"/>
    </location>
</feature>
<evidence type="ECO:0000256" key="2">
    <source>
        <dbReference type="SAM" id="MobiDB-lite"/>
    </source>
</evidence>
<keyword evidence="3" id="KW-0812">Transmembrane</keyword>
<dbReference type="Gene3D" id="1.20.1250.20">
    <property type="entry name" value="MFS general substrate transporter like domains"/>
    <property type="match status" value="1"/>
</dbReference>
<dbReference type="PANTHER" id="PTHR37891:SF1">
    <property type="entry name" value="OS06G0113900 PROTEIN"/>
    <property type="match status" value="1"/>
</dbReference>
<feature type="transmembrane region" description="Helical" evidence="3">
    <location>
        <begin position="368"/>
        <end position="385"/>
    </location>
</feature>
<proteinExistence type="inferred from homology"/>
<evidence type="ECO:0000256" key="3">
    <source>
        <dbReference type="SAM" id="Phobius"/>
    </source>
</evidence>
<feature type="transmembrane region" description="Helical" evidence="3">
    <location>
        <begin position="147"/>
        <end position="164"/>
    </location>
</feature>
<gene>
    <name evidence="4" type="ORF">OLC1_LOCUS6208</name>
</gene>
<comment type="similarity">
    <text evidence="1">Belongs to the major facilitator superfamily. Phosphate:H(+) symporter (TC 2.A.1.9) family.</text>
</comment>
<dbReference type="AlphaFoldDB" id="A0AAV1CJI0"/>
<protein>
    <submittedName>
        <fullName evidence="4">OLC1v1031067C1</fullName>
    </submittedName>
</protein>
<keyword evidence="5" id="KW-1185">Reference proteome</keyword>
<reference evidence="4" key="1">
    <citation type="submission" date="2023-03" db="EMBL/GenBank/DDBJ databases">
        <authorList>
            <person name="Julca I."/>
        </authorList>
    </citation>
    <scope>NUCLEOTIDE SEQUENCE</scope>
</reference>
<organism evidence="4 5">
    <name type="scientific">Oldenlandia corymbosa var. corymbosa</name>
    <dbReference type="NCBI Taxonomy" id="529605"/>
    <lineage>
        <taxon>Eukaryota</taxon>
        <taxon>Viridiplantae</taxon>
        <taxon>Streptophyta</taxon>
        <taxon>Embryophyta</taxon>
        <taxon>Tracheophyta</taxon>
        <taxon>Spermatophyta</taxon>
        <taxon>Magnoliopsida</taxon>
        <taxon>eudicotyledons</taxon>
        <taxon>Gunneridae</taxon>
        <taxon>Pentapetalae</taxon>
        <taxon>asterids</taxon>
        <taxon>lamiids</taxon>
        <taxon>Gentianales</taxon>
        <taxon>Rubiaceae</taxon>
        <taxon>Rubioideae</taxon>
        <taxon>Spermacoceae</taxon>
        <taxon>Hedyotis-Oldenlandia complex</taxon>
        <taxon>Oldenlandia</taxon>
    </lineage>
</organism>
<sequence length="551" mass="60849">MSEVNDQSEVQDHIQAQPTPAARRPTPVEDVEGMSTPDFHNVGMKLQRAKQVYEIYAETQEKPASSEVFGWYFYGFCSYFIHTVLVPILFPLIIGQTLHDPPAPPHGWLTSYKGFQCTEKQMRLYQRLTDQSIKIGNAELSSLEWTSVAWVLGLVLAAPILSIFSIHLDHGRDQQLLAGVVTAMGGLFCLPAGFFRTRWIFPPYIAFIIIASTIGTTFHARHMSLMIRGFVGSPIRKSKFPNRRAVSSLLSVYSTAAGGIGSALIAAFIYHMLRKSDKFTSLWVVSIFSGLIWLSGTAQIFVTTRSNEPVSDPSANSPPIYHTFSIFKYPHAAGSLVGLFLSSLTTMCLFTGGLLYSVGELCLEAKHILYLWLIYFIFPLLSLPVSHHFQKLIRADAVKMQLLGFLLSITTSGFGFYFRHRHWQAAYVLFFTAVLGTSTGLLYAFGRVLLLDCSPSGKEGAFSAWFSLVRSLGTWTGFAIASATPGNVQKSFGISFCAALVGVIVLIFGNVDNFRGAKAAGHLIDQNSQQSSPVEGLVYSTEHPHQPKNEV</sequence>
<name>A0AAV1CJI0_OLDCO</name>
<dbReference type="SUPFAM" id="SSF103473">
    <property type="entry name" value="MFS general substrate transporter"/>
    <property type="match status" value="1"/>
</dbReference>
<feature type="transmembrane region" description="Helical" evidence="3">
    <location>
        <begin position="176"/>
        <end position="195"/>
    </location>
</feature>
<feature type="transmembrane region" description="Helical" evidence="3">
    <location>
        <begin position="424"/>
        <end position="450"/>
    </location>
</feature>
<feature type="transmembrane region" description="Helical" evidence="3">
    <location>
        <begin position="282"/>
        <end position="302"/>
    </location>
</feature>
<feature type="transmembrane region" description="Helical" evidence="3">
    <location>
        <begin position="71"/>
        <end position="94"/>
    </location>
</feature>
<feature type="transmembrane region" description="Helical" evidence="3">
    <location>
        <begin position="492"/>
        <end position="511"/>
    </location>
</feature>
<feature type="compositionally biased region" description="Low complexity" evidence="2">
    <location>
        <begin position="15"/>
        <end position="25"/>
    </location>
</feature>
<dbReference type="PANTHER" id="PTHR37891">
    <property type="entry name" value="OS06G0113900 PROTEIN"/>
    <property type="match status" value="1"/>
</dbReference>
<evidence type="ECO:0000256" key="1">
    <source>
        <dbReference type="ARBA" id="ARBA00044504"/>
    </source>
</evidence>
<dbReference type="Proteomes" id="UP001161247">
    <property type="component" value="Chromosome 2"/>
</dbReference>
<dbReference type="EMBL" id="OX459119">
    <property type="protein sequence ID" value="CAI9095183.1"/>
    <property type="molecule type" value="Genomic_DNA"/>
</dbReference>